<dbReference type="InterPro" id="IPR012910">
    <property type="entry name" value="Plug_dom"/>
</dbReference>
<dbReference type="GO" id="GO:0015344">
    <property type="term" value="F:siderophore uptake transmembrane transporter activity"/>
    <property type="evidence" value="ECO:0007669"/>
    <property type="project" value="TreeGrafter"/>
</dbReference>
<sequence>MYSRLLFLSLWILSLAVSAQTPKAVVQGTVLTTSGAPAYVTVSLDEAGKVRYGAATDELGRFSFRAPAGNYTLVVSGLGYETVRQAVTLRAGETTKADLQTSDRNSSLAEVVVSAGRRIETLAETPSSVTVIGGKELEVQSGISANVANILSNAVPGLAPSTNQTGNTGQTLRGRNVLVLIDGIPQSTPLRAGGRDVRTIDPNVVERIEVIKGATSIYGNGADGGLINYITKKAPAGVSFGGYTQLGMTGNTQGDSTLGFRFTQQLYGRTGKFDYFVSGMHEKTGVFRDGDGKVISPEYGLGETRMYNAYAKLGYDISPRHRIEAMYNYYSSNQHSAFVLKSGIYGERPSIGVIGKRAGIDEGTRYNHNASLQYFGRNIIGGTSVNVSLYMQDFLTVYSNVASFYMGGQSQIPSAKKGIRVNLTSPFILSGSVRGDVTYGFDLLNDRTSQSLVDGRAWVPLINMRNLAPYAQLSATLFDGLALKAGVRAENINMHIDDFNTLATGPDGKGSIAVKGGNLGYNALVFNAGLRYAKLPQFNPFVSYSQAFSVYDLGRILRSATENTISKLQTEPIIVNNYEAGFSSQVGPLSLTAAAYLSTSKLGANFVDLGDGKYIAERAPEHVWGYEFQADWKVLRSLSLGGNFSYTEGKVDKDGDGKYNGDKDTYLNASRIAPPKTTVYLRFTGVKNLSVDLNWWRLGNRDRFQPAPSATAKYRIYEGKINSFNLWNVNVNYAFTKQVKLNLGVENLLNTSYYTYIAQYYGSNDNYTRGSGRRFLLTLGYSF</sequence>
<proteinExistence type="inferred from homology"/>
<evidence type="ECO:0000256" key="2">
    <source>
        <dbReference type="ARBA" id="ARBA00022448"/>
    </source>
</evidence>
<evidence type="ECO:0000256" key="7">
    <source>
        <dbReference type="ARBA" id="ARBA00023136"/>
    </source>
</evidence>
<feature type="signal peptide" evidence="11">
    <location>
        <begin position="1"/>
        <end position="19"/>
    </location>
</feature>
<keyword evidence="15" id="KW-1185">Reference proteome</keyword>
<evidence type="ECO:0000256" key="6">
    <source>
        <dbReference type="ARBA" id="ARBA00023077"/>
    </source>
</evidence>
<comment type="subcellular location">
    <subcellularLocation>
        <location evidence="1 9">Cell outer membrane</location>
        <topology evidence="1 9">Multi-pass membrane protein</topology>
    </subcellularLocation>
</comment>
<accession>A0A1G9U9Z5</accession>
<dbReference type="PANTHER" id="PTHR30069">
    <property type="entry name" value="TONB-DEPENDENT OUTER MEMBRANE RECEPTOR"/>
    <property type="match status" value="1"/>
</dbReference>
<dbReference type="GO" id="GO:0009279">
    <property type="term" value="C:cell outer membrane"/>
    <property type="evidence" value="ECO:0007669"/>
    <property type="project" value="UniProtKB-SubCell"/>
</dbReference>
<keyword evidence="5 11" id="KW-0732">Signal</keyword>
<dbReference type="CDD" id="cd01347">
    <property type="entry name" value="ligand_gated_channel"/>
    <property type="match status" value="1"/>
</dbReference>
<evidence type="ECO:0000313" key="14">
    <source>
        <dbReference type="EMBL" id="SDM56365.1"/>
    </source>
</evidence>
<dbReference type="InterPro" id="IPR000531">
    <property type="entry name" value="Beta-barrel_TonB"/>
</dbReference>
<dbReference type="PANTHER" id="PTHR30069:SF42">
    <property type="entry name" value="FERRIC AEROBACTIN RECEPTOR"/>
    <property type="match status" value="1"/>
</dbReference>
<name>A0A1G9U9Z5_9BACT</name>
<dbReference type="Proteomes" id="UP000198901">
    <property type="component" value="Unassembled WGS sequence"/>
</dbReference>
<evidence type="ECO:0000259" key="13">
    <source>
        <dbReference type="Pfam" id="PF07715"/>
    </source>
</evidence>
<dbReference type="PROSITE" id="PS01156">
    <property type="entry name" value="TONB_DEPENDENT_REC_2"/>
    <property type="match status" value="1"/>
</dbReference>
<dbReference type="GO" id="GO:0044718">
    <property type="term" value="P:siderophore transmembrane transport"/>
    <property type="evidence" value="ECO:0007669"/>
    <property type="project" value="TreeGrafter"/>
</dbReference>
<evidence type="ECO:0000256" key="3">
    <source>
        <dbReference type="ARBA" id="ARBA00022452"/>
    </source>
</evidence>
<evidence type="ECO:0000256" key="11">
    <source>
        <dbReference type="SAM" id="SignalP"/>
    </source>
</evidence>
<keyword evidence="2 9" id="KW-0813">Transport</keyword>
<dbReference type="Pfam" id="PF00593">
    <property type="entry name" value="TonB_dep_Rec_b-barrel"/>
    <property type="match status" value="1"/>
</dbReference>
<dbReference type="Pfam" id="PF07715">
    <property type="entry name" value="Plug"/>
    <property type="match status" value="1"/>
</dbReference>
<dbReference type="InterPro" id="IPR039426">
    <property type="entry name" value="TonB-dep_rcpt-like"/>
</dbReference>
<dbReference type="InterPro" id="IPR008969">
    <property type="entry name" value="CarboxyPept-like_regulatory"/>
</dbReference>
<comment type="similarity">
    <text evidence="9 10">Belongs to the TonB-dependent receptor family.</text>
</comment>
<dbReference type="InterPro" id="IPR010917">
    <property type="entry name" value="TonB_rcpt_CS"/>
</dbReference>
<feature type="domain" description="TonB-dependent receptor plug" evidence="13">
    <location>
        <begin position="122"/>
        <end position="225"/>
    </location>
</feature>
<feature type="chain" id="PRO_5011713176" evidence="11">
    <location>
        <begin position="20"/>
        <end position="783"/>
    </location>
</feature>
<dbReference type="SUPFAM" id="SSF56935">
    <property type="entry name" value="Porins"/>
    <property type="match status" value="1"/>
</dbReference>
<keyword evidence="8 9" id="KW-0998">Cell outer membrane</keyword>
<dbReference type="Gene3D" id="2.170.130.10">
    <property type="entry name" value="TonB-dependent receptor, plug domain"/>
    <property type="match status" value="1"/>
</dbReference>
<evidence type="ECO:0000259" key="12">
    <source>
        <dbReference type="Pfam" id="PF00593"/>
    </source>
</evidence>
<dbReference type="EMBL" id="FNGS01000007">
    <property type="protein sequence ID" value="SDM56365.1"/>
    <property type="molecule type" value="Genomic_DNA"/>
</dbReference>
<evidence type="ECO:0000256" key="10">
    <source>
        <dbReference type="RuleBase" id="RU003357"/>
    </source>
</evidence>
<dbReference type="AlphaFoldDB" id="A0A1G9U9Z5"/>
<keyword evidence="3 9" id="KW-1134">Transmembrane beta strand</keyword>
<organism evidence="14 15">
    <name type="scientific">Siphonobacter aquaeclarae</name>
    <dbReference type="NCBI Taxonomy" id="563176"/>
    <lineage>
        <taxon>Bacteria</taxon>
        <taxon>Pseudomonadati</taxon>
        <taxon>Bacteroidota</taxon>
        <taxon>Cytophagia</taxon>
        <taxon>Cytophagales</taxon>
        <taxon>Cytophagaceae</taxon>
        <taxon>Siphonobacter</taxon>
    </lineage>
</organism>
<dbReference type="SUPFAM" id="SSF49464">
    <property type="entry name" value="Carboxypeptidase regulatory domain-like"/>
    <property type="match status" value="1"/>
</dbReference>
<keyword evidence="4 9" id="KW-0812">Transmembrane</keyword>
<gene>
    <name evidence="14" type="ORF">SAMN04488090_3726</name>
</gene>
<evidence type="ECO:0000256" key="4">
    <source>
        <dbReference type="ARBA" id="ARBA00022692"/>
    </source>
</evidence>
<evidence type="ECO:0000313" key="15">
    <source>
        <dbReference type="Proteomes" id="UP000198901"/>
    </source>
</evidence>
<reference evidence="14 15" key="1">
    <citation type="submission" date="2016-10" db="EMBL/GenBank/DDBJ databases">
        <authorList>
            <person name="de Groot N.N."/>
        </authorList>
    </citation>
    <scope>NUCLEOTIDE SEQUENCE [LARGE SCALE GENOMIC DNA]</scope>
    <source>
        <strain evidence="14 15">DSM 21668</strain>
    </source>
</reference>
<feature type="domain" description="TonB-dependent receptor-like beta-barrel" evidence="12">
    <location>
        <begin position="322"/>
        <end position="748"/>
    </location>
</feature>
<evidence type="ECO:0000256" key="8">
    <source>
        <dbReference type="ARBA" id="ARBA00023237"/>
    </source>
</evidence>
<evidence type="ECO:0000256" key="9">
    <source>
        <dbReference type="PROSITE-ProRule" id="PRU01360"/>
    </source>
</evidence>
<dbReference type="Gene3D" id="2.60.40.1120">
    <property type="entry name" value="Carboxypeptidase-like, regulatory domain"/>
    <property type="match status" value="1"/>
</dbReference>
<dbReference type="Gene3D" id="2.40.170.20">
    <property type="entry name" value="TonB-dependent receptor, beta-barrel domain"/>
    <property type="match status" value="1"/>
</dbReference>
<dbReference type="STRING" id="563176.SAMN04488090_3726"/>
<dbReference type="Pfam" id="PF13620">
    <property type="entry name" value="CarboxypepD_reg"/>
    <property type="match status" value="1"/>
</dbReference>
<evidence type="ECO:0000256" key="1">
    <source>
        <dbReference type="ARBA" id="ARBA00004571"/>
    </source>
</evidence>
<dbReference type="OrthoDB" id="99480at2"/>
<dbReference type="InterPro" id="IPR036942">
    <property type="entry name" value="Beta-barrel_TonB_sf"/>
</dbReference>
<protein>
    <submittedName>
        <fullName evidence="14">Iron complex outermembrane recepter protein</fullName>
    </submittedName>
</protein>
<dbReference type="PROSITE" id="PS52016">
    <property type="entry name" value="TONB_DEPENDENT_REC_3"/>
    <property type="match status" value="1"/>
</dbReference>
<keyword evidence="7 9" id="KW-0472">Membrane</keyword>
<dbReference type="RefSeq" id="WP_093205736.1">
    <property type="nucleotide sequence ID" value="NZ_FNGS01000007.1"/>
</dbReference>
<keyword evidence="6 10" id="KW-0798">TonB box</keyword>
<evidence type="ECO:0000256" key="5">
    <source>
        <dbReference type="ARBA" id="ARBA00022729"/>
    </source>
</evidence>
<dbReference type="InterPro" id="IPR037066">
    <property type="entry name" value="Plug_dom_sf"/>
</dbReference>